<dbReference type="SMART" id="SM00160">
    <property type="entry name" value="RanBD"/>
    <property type="match status" value="1"/>
</dbReference>
<dbReference type="SUPFAM" id="SSF50729">
    <property type="entry name" value="PH domain-like"/>
    <property type="match status" value="1"/>
</dbReference>
<feature type="compositionally biased region" description="Low complexity" evidence="1">
    <location>
        <begin position="25"/>
        <end position="34"/>
    </location>
</feature>
<feature type="compositionally biased region" description="Polar residues" evidence="1">
    <location>
        <begin position="85"/>
        <end position="95"/>
    </location>
</feature>
<feature type="compositionally biased region" description="Low complexity" evidence="1">
    <location>
        <begin position="308"/>
        <end position="328"/>
    </location>
</feature>
<reference evidence="3 4" key="1">
    <citation type="journal article" date="2016" name="Genome Biol. Evol.">
        <title>Gene Family Evolution Reflects Adaptation to Soil Environmental Stressors in the Genome of the Collembolan Orchesella cincta.</title>
        <authorList>
            <person name="Faddeeva-Vakhrusheva A."/>
            <person name="Derks M.F."/>
            <person name="Anvar S.Y."/>
            <person name="Agamennone V."/>
            <person name="Suring W."/>
            <person name="Smit S."/>
            <person name="van Straalen N.M."/>
            <person name="Roelofs D."/>
        </authorList>
    </citation>
    <scope>NUCLEOTIDE SEQUENCE [LARGE SCALE GENOMIC DNA]</scope>
    <source>
        <tissue evidence="3">Mixed pool</tissue>
    </source>
</reference>
<feature type="compositionally biased region" description="Low complexity" evidence="1">
    <location>
        <begin position="99"/>
        <end position="112"/>
    </location>
</feature>
<feature type="region of interest" description="Disordered" evidence="1">
    <location>
        <begin position="413"/>
        <end position="441"/>
    </location>
</feature>
<feature type="region of interest" description="Disordered" evidence="1">
    <location>
        <begin position="308"/>
        <end position="343"/>
    </location>
</feature>
<feature type="domain" description="RanBD1" evidence="2">
    <location>
        <begin position="436"/>
        <end position="553"/>
    </location>
</feature>
<accession>A0A1D2MWS9</accession>
<dbReference type="OrthoDB" id="10062131at2759"/>
<name>A0A1D2MWS9_ORCCI</name>
<proteinExistence type="predicted"/>
<feature type="region of interest" description="Disordered" evidence="1">
    <location>
        <begin position="247"/>
        <end position="268"/>
    </location>
</feature>
<feature type="compositionally biased region" description="Polar residues" evidence="1">
    <location>
        <begin position="368"/>
        <end position="379"/>
    </location>
</feature>
<feature type="compositionally biased region" description="Basic and acidic residues" evidence="1">
    <location>
        <begin position="247"/>
        <end position="261"/>
    </location>
</feature>
<evidence type="ECO:0000313" key="3">
    <source>
        <dbReference type="EMBL" id="ODM97254.1"/>
    </source>
</evidence>
<dbReference type="Gene3D" id="2.30.29.30">
    <property type="entry name" value="Pleckstrin-homology domain (PH domain)/Phosphotyrosine-binding domain (PTB)"/>
    <property type="match status" value="1"/>
</dbReference>
<comment type="caution">
    <text evidence="3">The sequence shown here is derived from an EMBL/GenBank/DDBJ whole genome shotgun (WGS) entry which is preliminary data.</text>
</comment>
<dbReference type="STRING" id="48709.A0A1D2MWS9"/>
<dbReference type="InterPro" id="IPR000156">
    <property type="entry name" value="Ran_bind_dom"/>
</dbReference>
<dbReference type="AlphaFoldDB" id="A0A1D2MWS9"/>
<sequence>MQPFKYLGTGNIVKIGKIKVKRSAPESSSEYSDSGVNQRTLGEYQRGSAMPKRKALGPVDSSDGEDDAFYSFPSTPMQSPFPKQIPNNFHSSSTPKRLPPTSNLTTFSLSSNSSGTQLQTLAATSGLQNKSSMFALSTNQISSSVPPAPLVAKKPRSSEFTKSMRDLNNAFVSSCRASVSKNPTHSLVPLVKDYLHHSRVLMEKSRGKTVGENGPTTKLVNGITPSPPPSFKTLGEFFDDFERNFTESTAKDDKSESRKETNLNTSGAITNSNSLSAFLSSGKINNNFGLTMSSPKPASENFKAFGSSETVTASSSSTPSETTSVKTSMFMSSPSPAKVSTLTDINKSNTSNVLSPALDLGSSGPLKSLTSPALSTTTKAEPVKVSEPAAVTKPAPFSGFSFFSAPPQSTLGGLGSSAVTSSVQKNNEEEDGEEDDEPPKVEITQVTEDDAVYSARCKVFGMVDGKYKDKGVGMLYIKKLSGGKHQVVVRADNNLGTVILNILLQKSLPLDKKSAKDVMTIDVHGNNNKGMPILLRVKSEADATELLNKLKEYREMNNS</sequence>
<feature type="compositionally biased region" description="Polar residues" evidence="1">
    <location>
        <begin position="329"/>
        <end position="343"/>
    </location>
</feature>
<dbReference type="OMA" id="SPCVRDY"/>
<dbReference type="EMBL" id="LJIJ01000459">
    <property type="protein sequence ID" value="ODM97254.1"/>
    <property type="molecule type" value="Genomic_DNA"/>
</dbReference>
<protein>
    <submittedName>
        <fullName evidence="3">Nuclear pore complex protein Nup50</fullName>
    </submittedName>
</protein>
<feature type="compositionally biased region" description="Acidic residues" evidence="1">
    <location>
        <begin position="428"/>
        <end position="437"/>
    </location>
</feature>
<feature type="region of interest" description="Disordered" evidence="1">
    <location>
        <begin position="19"/>
        <end position="112"/>
    </location>
</feature>
<dbReference type="InterPro" id="IPR011993">
    <property type="entry name" value="PH-like_dom_sf"/>
</dbReference>
<gene>
    <name evidence="3" type="ORF">Ocin01_09424</name>
</gene>
<evidence type="ECO:0000256" key="1">
    <source>
        <dbReference type="SAM" id="MobiDB-lite"/>
    </source>
</evidence>
<organism evidence="3 4">
    <name type="scientific">Orchesella cincta</name>
    <name type="common">Springtail</name>
    <name type="synonym">Podura cincta</name>
    <dbReference type="NCBI Taxonomy" id="48709"/>
    <lineage>
        <taxon>Eukaryota</taxon>
        <taxon>Metazoa</taxon>
        <taxon>Ecdysozoa</taxon>
        <taxon>Arthropoda</taxon>
        <taxon>Hexapoda</taxon>
        <taxon>Collembola</taxon>
        <taxon>Entomobryomorpha</taxon>
        <taxon>Entomobryoidea</taxon>
        <taxon>Orchesellidae</taxon>
        <taxon>Orchesellinae</taxon>
        <taxon>Orchesella</taxon>
    </lineage>
</organism>
<dbReference type="CDD" id="cd13170">
    <property type="entry name" value="RanBD_NUP50"/>
    <property type="match status" value="1"/>
</dbReference>
<evidence type="ECO:0000259" key="2">
    <source>
        <dbReference type="SMART" id="SM00160"/>
    </source>
</evidence>
<evidence type="ECO:0000313" key="4">
    <source>
        <dbReference type="Proteomes" id="UP000094527"/>
    </source>
</evidence>
<feature type="region of interest" description="Disordered" evidence="1">
    <location>
        <begin position="207"/>
        <end position="226"/>
    </location>
</feature>
<dbReference type="Proteomes" id="UP000094527">
    <property type="component" value="Unassembled WGS sequence"/>
</dbReference>
<feature type="region of interest" description="Disordered" evidence="1">
    <location>
        <begin position="355"/>
        <end position="381"/>
    </location>
</feature>
<keyword evidence="4" id="KW-1185">Reference proteome</keyword>